<evidence type="ECO:0000313" key="2">
    <source>
        <dbReference type="Proteomes" id="UP001296921"/>
    </source>
</evidence>
<organism evidence="1 2">
    <name type="scientific">Limnobaculum allomyrinae</name>
    <dbReference type="NCBI Taxonomy" id="2791986"/>
    <lineage>
        <taxon>Bacteria</taxon>
        <taxon>Pseudomonadati</taxon>
        <taxon>Pseudomonadota</taxon>
        <taxon>Gammaproteobacteria</taxon>
        <taxon>Enterobacterales</taxon>
        <taxon>Budviciaceae</taxon>
        <taxon>Limnobaculum</taxon>
    </lineage>
</organism>
<keyword evidence="2" id="KW-1185">Reference proteome</keyword>
<accession>A0ABS1IRZ1</accession>
<dbReference type="EMBL" id="JADRCR010000006">
    <property type="protein sequence ID" value="MBK5144528.1"/>
    <property type="molecule type" value="Genomic_DNA"/>
</dbReference>
<reference evidence="1 2" key="1">
    <citation type="submission" date="2020-11" db="EMBL/GenBank/DDBJ databases">
        <title>Insectihabitans protaetiae gen. nov. sp. nov. and Insectihabitans allomyrinae sp. nov., isolated from larvae of Protaetia brevitarsis seulensis and Allomyrina dichotoma, respectively.</title>
        <authorList>
            <person name="Lee S.D."/>
            <person name="Byeon Y.-S."/>
            <person name="Kim S.-M."/>
            <person name="Yang H.L."/>
            <person name="Kim I.S."/>
        </authorList>
    </citation>
    <scope>NUCLEOTIDE SEQUENCE [LARGE SCALE GENOMIC DNA]</scope>
    <source>
        <strain evidence="1 2">BWR-B9</strain>
    </source>
</reference>
<comment type="caution">
    <text evidence="1">The sequence shown here is derived from an EMBL/GenBank/DDBJ whole genome shotgun (WGS) entry which is preliminary data.</text>
</comment>
<sequence length="87" mass="9810">MMEESLELVFMPPLILLLINAQNNKGEPLTQSEAEAIRDNAVCIALPAGSNAMMAEKRGYDDIDPEFVWQEYLNYLSTLSDTEDNEK</sequence>
<proteinExistence type="predicted"/>
<gene>
    <name evidence="1" type="ORF">I2494_12505</name>
</gene>
<evidence type="ECO:0000313" key="1">
    <source>
        <dbReference type="EMBL" id="MBK5144528.1"/>
    </source>
</evidence>
<protein>
    <submittedName>
        <fullName evidence="1">Uncharacterized protein</fullName>
    </submittedName>
</protein>
<name>A0ABS1IRZ1_9GAMM</name>
<dbReference type="Proteomes" id="UP001296921">
    <property type="component" value="Unassembled WGS sequence"/>
</dbReference>